<reference evidence="1" key="2">
    <citation type="submission" date="2019-11" db="EMBL/GenBank/DDBJ databases">
        <title>Improved Assembly of Tolypothrix boutellei genome.</title>
        <authorList>
            <person name="Sarangi A.N."/>
            <person name="Mukherjee M."/>
            <person name="Ghosh S."/>
            <person name="Singh D."/>
            <person name="Das A."/>
            <person name="Kant S."/>
            <person name="Prusty A."/>
            <person name="Tripathy S."/>
        </authorList>
    </citation>
    <scope>NUCLEOTIDE SEQUENCE</scope>
    <source>
        <strain evidence="1">VB521301</strain>
    </source>
</reference>
<evidence type="ECO:0000313" key="1">
    <source>
        <dbReference type="EMBL" id="KAF3889622.1"/>
    </source>
</evidence>
<protein>
    <submittedName>
        <fullName evidence="2">Uncharacterized protein</fullName>
    </submittedName>
</protein>
<evidence type="ECO:0000313" key="2">
    <source>
        <dbReference type="EMBL" id="KIE06978.1"/>
    </source>
</evidence>
<dbReference type="EMBL" id="JHEG04000001">
    <property type="protein sequence ID" value="KAF3889622.1"/>
    <property type="molecule type" value="Genomic_DNA"/>
</dbReference>
<comment type="caution">
    <text evidence="2">The sequence shown here is derived from an EMBL/GenBank/DDBJ whole genome shotgun (WGS) entry which is preliminary data.</text>
</comment>
<organism evidence="2">
    <name type="scientific">Tolypothrix bouteillei VB521301</name>
    <dbReference type="NCBI Taxonomy" id="1479485"/>
    <lineage>
        <taxon>Bacteria</taxon>
        <taxon>Bacillati</taxon>
        <taxon>Cyanobacteriota</taxon>
        <taxon>Cyanophyceae</taxon>
        <taxon>Nostocales</taxon>
        <taxon>Tolypothrichaceae</taxon>
        <taxon>Tolypothrix</taxon>
    </lineage>
</organism>
<dbReference type="EMBL" id="JHEG02000059">
    <property type="protein sequence ID" value="KIE06978.1"/>
    <property type="molecule type" value="Genomic_DNA"/>
</dbReference>
<name>A0A0C1QT06_9CYAN</name>
<sequence length="82" mass="9672">MKTQQKLDEITLYLTQTLSEYEVIPANWGWHIHKKDMYCGLLEYQDKKGWRGSAFNSLPARVKEKLKQFALSNFALTYQVMV</sequence>
<dbReference type="AlphaFoldDB" id="A0A0C1QT06"/>
<dbReference type="RefSeq" id="WP_038079919.1">
    <property type="nucleotide sequence ID" value="NZ_JHEG04000001.1"/>
</dbReference>
<dbReference type="Proteomes" id="UP000029738">
    <property type="component" value="Unassembled WGS sequence"/>
</dbReference>
<keyword evidence="3" id="KW-1185">Reference proteome</keyword>
<proteinExistence type="predicted"/>
<dbReference type="OrthoDB" id="515979at2"/>
<gene>
    <name evidence="2" type="ORF">DA73_0237820</name>
    <name evidence="1" type="ORF">DA73_0400032230</name>
</gene>
<reference evidence="2" key="1">
    <citation type="journal article" date="2015" name="Genome Announc.">
        <title>Draft Genome Sequence of Tolypothrix boutellei Strain VB521301.</title>
        <authorList>
            <person name="Chandrababunaidu M.M."/>
            <person name="Singh D."/>
            <person name="Sen D."/>
            <person name="Bhan S."/>
            <person name="Das S."/>
            <person name="Gupta A."/>
            <person name="Adhikary S.P."/>
            <person name="Tripathy S."/>
        </authorList>
    </citation>
    <scope>NUCLEOTIDE SEQUENCE</scope>
    <source>
        <strain evidence="2">VB521301</strain>
    </source>
</reference>
<accession>A0A0C1QT06</accession>
<evidence type="ECO:0000313" key="3">
    <source>
        <dbReference type="Proteomes" id="UP000029738"/>
    </source>
</evidence>